<dbReference type="AlphaFoldDB" id="A0A0Y9XIK5"/>
<proteinExistence type="predicted"/>
<dbReference type="Proteomes" id="UP000516480">
    <property type="component" value="Chromosome 11"/>
</dbReference>
<reference evidence="2 7" key="1">
    <citation type="submission" date="2016-02" db="EMBL/GenBank/DDBJ databases">
        <authorList>
            <consortium name="Pathogen Informatics"/>
        </authorList>
    </citation>
    <scope>NUCLEOTIDE SEQUENCE [LARGE SCALE GENOMIC DNA]</scope>
    <source>
        <strain evidence="2 7">K173</strain>
        <strain evidence="3 11">NK65 ny</strain>
        <strain evidence="4 10">NK65e</strain>
        <strain evidence="6 8">SP11 Antwerpcl1</strain>
        <strain evidence="5 9">SP11 RLL</strain>
    </source>
</reference>
<dbReference type="OMA" id="LYSCEMK"/>
<dbReference type="InterPro" id="IPR011990">
    <property type="entry name" value="TPR-like_helical_dom_sf"/>
</dbReference>
<dbReference type="EMBL" id="LT608147">
    <property type="protein sequence ID" value="SCM23418.1"/>
    <property type="molecule type" value="Genomic_DNA"/>
</dbReference>
<dbReference type="Proteomes" id="UP000219974">
    <property type="component" value="Chromosome 11"/>
</dbReference>
<accession>A0A0Y9XIK5</accession>
<evidence type="ECO:0000256" key="1">
    <source>
        <dbReference type="ARBA" id="ARBA00022803"/>
    </source>
</evidence>
<dbReference type="Proteomes" id="UP000220214">
    <property type="component" value="Chromosome 11"/>
</dbReference>
<dbReference type="Gene3D" id="1.25.40.10">
    <property type="entry name" value="Tetratricopeptide repeat domain"/>
    <property type="match status" value="1"/>
</dbReference>
<dbReference type="PANTHER" id="PTHR12558:SF51">
    <property type="entry name" value="TPR-LIKE PROTEIN"/>
    <property type="match status" value="1"/>
</dbReference>
<dbReference type="Proteomes" id="UP000219860">
    <property type="component" value="Chromosome 11"/>
</dbReference>
<evidence type="ECO:0000313" key="8">
    <source>
        <dbReference type="Proteomes" id="UP000219860"/>
    </source>
</evidence>
<dbReference type="EMBL" id="LT608275">
    <property type="protein sequence ID" value="SCO60844.1"/>
    <property type="molecule type" value="Genomic_DNA"/>
</dbReference>
<evidence type="ECO:0000313" key="6">
    <source>
        <dbReference type="EMBL" id="SCO62828.1"/>
    </source>
</evidence>
<name>A0A0Y9XIK5_PLABE</name>
<dbReference type="EMBL" id="LT608259">
    <property type="protein sequence ID" value="SCO62828.1"/>
    <property type="molecule type" value="Genomic_DNA"/>
</dbReference>
<evidence type="ECO:0000313" key="10">
    <source>
        <dbReference type="Proteomes" id="UP000220214"/>
    </source>
</evidence>
<dbReference type="SUPFAM" id="SSF48452">
    <property type="entry name" value="TPR-like"/>
    <property type="match status" value="2"/>
</dbReference>
<evidence type="ECO:0000313" key="5">
    <source>
        <dbReference type="EMBL" id="SCO60844.1"/>
    </source>
</evidence>
<dbReference type="OrthoDB" id="329563at2759"/>
<dbReference type="InterPro" id="IPR019734">
    <property type="entry name" value="TPR_rpt"/>
</dbReference>
<evidence type="ECO:0000313" key="7">
    <source>
        <dbReference type="Proteomes" id="UP000069549"/>
    </source>
</evidence>
<keyword evidence="1" id="KW-0802">TPR repeat</keyword>
<evidence type="ECO:0000313" key="2">
    <source>
        <dbReference type="EMBL" id="CXI59076.1"/>
    </source>
</evidence>
<dbReference type="EMBL" id="LT614637">
    <property type="protein sequence ID" value="SCN26580.1"/>
    <property type="molecule type" value="Genomic_DNA"/>
</dbReference>
<dbReference type="GO" id="GO:0051301">
    <property type="term" value="P:cell division"/>
    <property type="evidence" value="ECO:0007669"/>
    <property type="project" value="TreeGrafter"/>
</dbReference>
<sequence>MKKQNNKMPDYLHFLVIAVHLSKKYNLKFQKKLYQDLLDNYFYKKNNKIINNVFINEPYLNYDDLNELYKYTKGKCNESNCDNIIKYGYVYSCYKLKKEKRKNIVLMILDDDFLKYSCNDNINNNNNNDDGYKCYEQKDIKVYENNFYNVKCMPGYSIGYYLLGKIYEQEAKEEWFDERKKKVLIDISFYCYYLCFKSCPFLICSFRKLLMLHGKFYCNNMYIEEARKVSKFYNFEIDIYKKWKKRSLSHNKDGEEDVKEKFDNSIIELIDLKQIKVINIKNCDFILSLIEEENINSYLLEWINNFKDHVSENICKINNIISKTGINDLIVIGKFYFHFYINNFKRCLIILEEWENEPVFSMCIFYIKGLCYFLLRNYEKSIVFFEVIQDIDCYFTKHLPFLSTCYWHKKDIEKIEYILTDYSKKEPNEHFLCVIGNYFSLKNKKEIAANFFRKAIQLNMYYEYSYILYSCETKYLGERQKSALALAKCLKINPCNFKAHLLLSIILFEERNFELCNFHLSLCLKLNNTDGLICLYLASIYNYSEKYESALLCLKHAEENIYNKIELFIMQGIIFLKIKRNVDALNSFLKAQKINPKCNYINTLVAFTLVLESKFETAKKIIKEIILESSQDVNKNMLKYIYKWCDLKTAPSDCVLNKIEYFLMDRNFLDIYDFENSLLE</sequence>
<gene>
    <name evidence="2" type="ORF">PBK173_000267200</name>
    <name evidence="4" type="ORF">PBNK65E_000259300</name>
    <name evidence="3" type="ORF">PBNK65NY_000258600</name>
    <name evidence="6" type="ORF">PBSP11A_000258600</name>
    <name evidence="5" type="ORF">PBSP11RLL_000258600</name>
</gene>
<dbReference type="VEuPathDB" id="PlasmoDB:PBANKA_1101500"/>
<dbReference type="SMART" id="SM00028">
    <property type="entry name" value="TPR"/>
    <property type="match status" value="5"/>
</dbReference>
<evidence type="ECO:0000313" key="11">
    <source>
        <dbReference type="Proteomes" id="UP000516480"/>
    </source>
</evidence>
<evidence type="ECO:0000313" key="9">
    <source>
        <dbReference type="Proteomes" id="UP000219974"/>
    </source>
</evidence>
<dbReference type="PANTHER" id="PTHR12558">
    <property type="entry name" value="CELL DIVISION CYCLE 16,23,27"/>
    <property type="match status" value="1"/>
</dbReference>
<evidence type="ECO:0000313" key="4">
    <source>
        <dbReference type="EMBL" id="SCN26580.1"/>
    </source>
</evidence>
<dbReference type="Proteomes" id="UP000069549">
    <property type="component" value="Chromosome 11"/>
</dbReference>
<evidence type="ECO:0000313" key="3">
    <source>
        <dbReference type="EMBL" id="SCM23418.1"/>
    </source>
</evidence>
<protein>
    <submittedName>
        <fullName evidence="2">Anaphase-promoting complex subunit, putative</fullName>
    </submittedName>
</protein>
<organism evidence="2 7">
    <name type="scientific">Plasmodium berghei</name>
    <dbReference type="NCBI Taxonomy" id="5821"/>
    <lineage>
        <taxon>Eukaryota</taxon>
        <taxon>Sar</taxon>
        <taxon>Alveolata</taxon>
        <taxon>Apicomplexa</taxon>
        <taxon>Aconoidasida</taxon>
        <taxon>Haemosporida</taxon>
        <taxon>Plasmodiidae</taxon>
        <taxon>Plasmodium</taxon>
        <taxon>Plasmodium (Vinckeia)</taxon>
    </lineage>
</organism>
<dbReference type="EMBL" id="LT160031">
    <property type="protein sequence ID" value="CXI59076.1"/>
    <property type="molecule type" value="Genomic_DNA"/>
</dbReference>